<dbReference type="InterPro" id="IPR003653">
    <property type="entry name" value="Peptidase_C48_C"/>
</dbReference>
<dbReference type="Pfam" id="PF14009">
    <property type="entry name" value="PADRE"/>
    <property type="match status" value="1"/>
</dbReference>
<evidence type="ECO:0000259" key="6">
    <source>
        <dbReference type="PROSITE" id="PS50600"/>
    </source>
</evidence>
<feature type="chain" id="PRO_5002368682" description="Ubiquitin-like protease family profile domain-containing protein" evidence="5">
    <location>
        <begin position="24"/>
        <end position="1071"/>
    </location>
</feature>
<dbReference type="Pfam" id="PF02902">
    <property type="entry name" value="Peptidase_C48"/>
    <property type="match status" value="1"/>
</dbReference>
<evidence type="ECO:0000256" key="4">
    <source>
        <dbReference type="SAM" id="MobiDB-lite"/>
    </source>
</evidence>
<sequence>MGNSLRCCLACVLPCGALDVVRIVHLSGHVDEFSCPVTAGAVLAAHPNHTLTTTWSSAGVGCPTKKLVIVSPNSELKRGRIYFLIPSATLPADRRKKSRQSSNKKSKRPSHHHHKSNGAATAASTAEQDNYLRELLSEKTAASGGQRRRRSGSRILESHIMQICERWIVSRFVPLSDVGFLFGLDPVWVLVSLAKWWGIPAVDGISAVKCRSAVSDWICVFDSVFVVEICFWLISLMPRVDKRKKAAKAVVISSDESHYDDSESSENFFDGVSKYTDSSSDDNMEKLLLKILKKQIAKKMKKKFISSSSDVFRKHKAKKAKGVVKSDGSFSRFSAKYFRRVVSSLSPHQMFVIEKYGFKNLLLFDSGGVPKKFAAWISSKVDLKTSEIILKDRVIPITVESFRDILGLPFGGLSFGKDLNLLSSYDWCKFVYDWCMNRIKKFQKSKNLGGCLYYWAVSYLDTVDFGERNVPIGFPRMSVWKEGMIKRYSDFDKMDDDTFGLRPPRVICSTSNSQLHLEKHYLIMQLLNYVIGEALPNYLKDMISAMESVHAEVHNSTDHIDVGDVHVLDANAHNQFASGAVQNEQQTSPCCNHDVDSYVPLENDLPDNVPLAGNFDNAGDFNCASGYLPSMNTGNASTSVVNDGIAESFGDGQALVTPDVGCAKNFKNSSDERFSASAIATAAAAVKHVAIKFKSRLPQFNGSENVDRAVDMFKPSYKNLFPQDNAGISFHSVEDTPEELIQIKHNHEGTARTPNSGIIKKRVFEDLVNSPDLIIVGESKFHDRCNNMTAQSDLIYNASILPTSTAHHASSLGGKIPPHGPRRVLAPAKYTSDPFVQLHRHFPISDVENRYYIAVCRLADSSKWHSYDAVNIDNVKANFYTFGHSLKKSGHEQLVVDPSFADAEKVQKSFEGAAKARRLDLCDMLFFPIHYQQHWFLFIVDVKDRMFVFLDSKHEEHSEFYENLKTFVVDNFQNLWNKFVGSSLDFSVFKTVFPPVPRQDYESDSGVFVMKFMEIWSPRILLPNEFSKQNINNIRVKYVNQIFFHAKNKMLHTEIEDAVLNWFNPEKFARQ</sequence>
<dbReference type="InterPro" id="IPR038765">
    <property type="entry name" value="Papain-like_cys_pep_sf"/>
</dbReference>
<dbReference type="PANTHER" id="PTHR34835:SF60">
    <property type="entry name" value="OS10G0490300 PROTEIN"/>
    <property type="match status" value="1"/>
</dbReference>
<keyword evidence="5" id="KW-0732">Signal</keyword>
<dbReference type="InterPro" id="IPR025322">
    <property type="entry name" value="PADRE_dom"/>
</dbReference>
<evidence type="ECO:0000313" key="8">
    <source>
        <dbReference type="Proteomes" id="UP000008022"/>
    </source>
</evidence>
<dbReference type="OMA" id="AVSDWIC"/>
<dbReference type="PANTHER" id="PTHR34835">
    <property type="entry name" value="OS07G0283600 PROTEIN-RELATED"/>
    <property type="match status" value="1"/>
</dbReference>
<comment type="similarity">
    <text evidence="1">Belongs to the peptidase C48 family.</text>
</comment>
<protein>
    <recommendedName>
        <fullName evidence="6">Ubiquitin-like protease family profile domain-containing protein</fullName>
    </recommendedName>
</protein>
<dbReference type="GO" id="GO:0008234">
    <property type="term" value="F:cysteine-type peptidase activity"/>
    <property type="evidence" value="ECO:0007669"/>
    <property type="project" value="InterPro"/>
</dbReference>
<dbReference type="AlphaFoldDB" id="A0A0E0N4E2"/>
<dbReference type="SUPFAM" id="SSF54001">
    <property type="entry name" value="Cysteine proteinases"/>
    <property type="match status" value="1"/>
</dbReference>
<feature type="compositionally biased region" description="Basic residues" evidence="4">
    <location>
        <begin position="94"/>
        <end position="116"/>
    </location>
</feature>
<accession>A0A0E0N4E2</accession>
<evidence type="ECO:0000256" key="3">
    <source>
        <dbReference type="ARBA" id="ARBA00022801"/>
    </source>
</evidence>
<evidence type="ECO:0000256" key="2">
    <source>
        <dbReference type="ARBA" id="ARBA00022670"/>
    </source>
</evidence>
<evidence type="ECO:0000313" key="7">
    <source>
        <dbReference type="EnsemblPlants" id="ORUFI01G39130.1"/>
    </source>
</evidence>
<dbReference type="Proteomes" id="UP000008022">
    <property type="component" value="Unassembled WGS sequence"/>
</dbReference>
<reference evidence="8" key="1">
    <citation type="submission" date="2013-06" db="EMBL/GenBank/DDBJ databases">
        <authorList>
            <person name="Zhao Q."/>
        </authorList>
    </citation>
    <scope>NUCLEOTIDE SEQUENCE</scope>
    <source>
        <strain evidence="8">cv. W1943</strain>
    </source>
</reference>
<dbReference type="EnsemblPlants" id="ORUFI01G39130.1">
    <property type="protein sequence ID" value="ORUFI01G39130.1"/>
    <property type="gene ID" value="ORUFI01G39130"/>
</dbReference>
<evidence type="ECO:0000256" key="5">
    <source>
        <dbReference type="SAM" id="SignalP"/>
    </source>
</evidence>
<proteinExistence type="inferred from homology"/>
<keyword evidence="3" id="KW-0378">Hydrolase</keyword>
<evidence type="ECO:0000256" key="1">
    <source>
        <dbReference type="ARBA" id="ARBA00005234"/>
    </source>
</evidence>
<feature type="domain" description="Ubiquitin-like protease family profile" evidence="6">
    <location>
        <begin position="828"/>
        <end position="1016"/>
    </location>
</feature>
<feature type="region of interest" description="Disordered" evidence="4">
    <location>
        <begin position="92"/>
        <end position="124"/>
    </location>
</feature>
<organism evidence="7 8">
    <name type="scientific">Oryza rufipogon</name>
    <name type="common">Brownbeard rice</name>
    <name type="synonym">Asian wild rice</name>
    <dbReference type="NCBI Taxonomy" id="4529"/>
    <lineage>
        <taxon>Eukaryota</taxon>
        <taxon>Viridiplantae</taxon>
        <taxon>Streptophyta</taxon>
        <taxon>Embryophyta</taxon>
        <taxon>Tracheophyta</taxon>
        <taxon>Spermatophyta</taxon>
        <taxon>Magnoliopsida</taxon>
        <taxon>Liliopsida</taxon>
        <taxon>Poales</taxon>
        <taxon>Poaceae</taxon>
        <taxon>BOP clade</taxon>
        <taxon>Oryzoideae</taxon>
        <taxon>Oryzeae</taxon>
        <taxon>Oryzinae</taxon>
        <taxon>Oryza</taxon>
    </lineage>
</organism>
<dbReference type="PROSITE" id="PS50600">
    <property type="entry name" value="ULP_PROTEASE"/>
    <property type="match status" value="1"/>
</dbReference>
<reference evidence="7" key="2">
    <citation type="submission" date="2015-06" db="UniProtKB">
        <authorList>
            <consortium name="EnsemblPlants"/>
        </authorList>
    </citation>
    <scope>IDENTIFICATION</scope>
</reference>
<dbReference type="Gene3D" id="3.40.395.10">
    <property type="entry name" value="Adenoviral Proteinase, Chain A"/>
    <property type="match status" value="1"/>
</dbReference>
<feature type="signal peptide" evidence="5">
    <location>
        <begin position="1"/>
        <end position="23"/>
    </location>
</feature>
<name>A0A0E0N4E2_ORYRU</name>
<keyword evidence="2" id="KW-0645">Protease</keyword>
<dbReference type="Gramene" id="ORUFI01G39130.1">
    <property type="protein sequence ID" value="ORUFI01G39130.1"/>
    <property type="gene ID" value="ORUFI01G39130"/>
</dbReference>
<keyword evidence="8" id="KW-1185">Reference proteome</keyword>
<dbReference type="GO" id="GO:0006508">
    <property type="term" value="P:proteolysis"/>
    <property type="evidence" value="ECO:0007669"/>
    <property type="project" value="UniProtKB-KW"/>
</dbReference>
<dbReference type="HOGENOM" id="CLU_007688_0_0_1"/>